<sequence length="526" mass="54409">AGVKEFTISMKTVEDSTTEGDETVQFTIGGVTGNEATIKDTSTAPVEPVNLTIALADDTFGAGTRGTNSDNISKNGQVNVTGVPAGQAWQYTTDGGKTWTDGTTSSTGENSFTMPNNNELRGVSHKLQVRLKDTPDTKSNELTATYDKVTTAGRVTAKIEGQTATLLVTDLEPGAVASVNGQNRPVGNDGVVLISGLQISGPTSIFGTGGNATSQNVNIGYNLTDIAGNTAGSSTSSVYKFINMPRVYSENAPNEKTRVTHITNNVGDSNDIILVGVQGNAPSDGDIVARAGTPVNIDTRGGDDTIIAKTIQSIGIGNTTINMGAGNDSIYLSAYISASGTGDININMGDGNDLIKTGFSTNQALFSSTGASPVTIDMGRGDDTFVLVGRKNGAGPVNLKGGEGFDTLEIEGATSQYNSGKVQFNDNNFNITGFERILFKNGTSIDLSVQDIANNGNGTKVINGVSYTGLFIETTGAGAAKVNLGTDNGNGTTPGFTKQADAPEGYNAYLADSGQMVYIQDVITIL</sequence>
<evidence type="ECO:0000313" key="2">
    <source>
        <dbReference type="Proteomes" id="UP000187495"/>
    </source>
</evidence>
<proteinExistence type="predicted"/>
<dbReference type="STRING" id="34061.B0189_10085"/>
<dbReference type="EMBL" id="FTNU01000035">
    <property type="protein sequence ID" value="SIS10149.1"/>
    <property type="molecule type" value="Genomic_DNA"/>
</dbReference>
<keyword evidence="2" id="KW-1185">Reference proteome</keyword>
<dbReference type="RefSeq" id="WP_159434538.1">
    <property type="nucleotide sequence ID" value="NZ_FTNU01000035.1"/>
</dbReference>
<organism evidence="1 2">
    <name type="scientific">Moraxella cuniculi DSM 21768</name>
    <dbReference type="NCBI Taxonomy" id="1122245"/>
    <lineage>
        <taxon>Bacteria</taxon>
        <taxon>Pseudomonadati</taxon>
        <taxon>Pseudomonadota</taxon>
        <taxon>Gammaproteobacteria</taxon>
        <taxon>Moraxellales</taxon>
        <taxon>Moraxellaceae</taxon>
        <taxon>Moraxella</taxon>
    </lineage>
</organism>
<evidence type="ECO:0000313" key="1">
    <source>
        <dbReference type="EMBL" id="SIS10149.1"/>
    </source>
</evidence>
<dbReference type="Proteomes" id="UP000187495">
    <property type="component" value="Unassembled WGS sequence"/>
</dbReference>
<feature type="non-terminal residue" evidence="1">
    <location>
        <position position="1"/>
    </location>
</feature>
<dbReference type="AlphaFoldDB" id="A0A1N7GC38"/>
<gene>
    <name evidence="1" type="ORF">SAMN02745664_1351</name>
</gene>
<reference evidence="2" key="1">
    <citation type="submission" date="2017-01" db="EMBL/GenBank/DDBJ databases">
        <authorList>
            <person name="Varghese N."/>
            <person name="Submissions S."/>
        </authorList>
    </citation>
    <scope>NUCLEOTIDE SEQUENCE [LARGE SCALE GENOMIC DNA]</scope>
    <source>
        <strain evidence="2">DSM 21768</strain>
    </source>
</reference>
<accession>A0A1N7GC38</accession>
<name>A0A1N7GC38_9GAMM</name>
<protein>
    <submittedName>
        <fullName evidence="1">Uncharacterized protein</fullName>
    </submittedName>
</protein>